<dbReference type="Proteomes" id="UP000271678">
    <property type="component" value="Unassembled WGS sequence"/>
</dbReference>
<dbReference type="InterPro" id="IPR045851">
    <property type="entry name" value="AMP-bd_C_sf"/>
</dbReference>
<dbReference type="GO" id="GO:0031956">
    <property type="term" value="F:medium-chain fatty acid-CoA ligase activity"/>
    <property type="evidence" value="ECO:0007669"/>
    <property type="project" value="TreeGrafter"/>
</dbReference>
<dbReference type="EMBL" id="RJJQ01000021">
    <property type="protein sequence ID" value="RNI18983.1"/>
    <property type="molecule type" value="Genomic_DNA"/>
</dbReference>
<accession>A0A3M9M243</accession>
<gene>
    <name evidence="5" type="ORF">EFY87_17115</name>
</gene>
<name>A0A3M9M243_9MICO</name>
<dbReference type="Pfam" id="PF00501">
    <property type="entry name" value="AMP-binding"/>
    <property type="match status" value="1"/>
</dbReference>
<evidence type="ECO:0000259" key="4">
    <source>
        <dbReference type="Pfam" id="PF13193"/>
    </source>
</evidence>
<dbReference type="RefSeq" id="WP_123272706.1">
    <property type="nucleotide sequence ID" value="NZ_RJJQ01000021.1"/>
</dbReference>
<dbReference type="InterPro" id="IPR042099">
    <property type="entry name" value="ANL_N_sf"/>
</dbReference>
<dbReference type="OrthoDB" id="9803968at2"/>
<dbReference type="SUPFAM" id="SSF56801">
    <property type="entry name" value="Acetyl-CoA synthetase-like"/>
    <property type="match status" value="1"/>
</dbReference>
<dbReference type="InterPro" id="IPR025110">
    <property type="entry name" value="AMP-bd_C"/>
</dbReference>
<protein>
    <submittedName>
        <fullName evidence="5">AMP-dependent synthetase</fullName>
    </submittedName>
</protein>
<dbReference type="Gene3D" id="3.40.50.12780">
    <property type="entry name" value="N-terminal domain of ligase-like"/>
    <property type="match status" value="1"/>
</dbReference>
<dbReference type="FunFam" id="3.30.300.30:FF:000008">
    <property type="entry name" value="2,3-dihydroxybenzoate-AMP ligase"/>
    <property type="match status" value="1"/>
</dbReference>
<evidence type="ECO:0000313" key="6">
    <source>
        <dbReference type="Proteomes" id="UP000271678"/>
    </source>
</evidence>
<dbReference type="GO" id="GO:0006631">
    <property type="term" value="P:fatty acid metabolic process"/>
    <property type="evidence" value="ECO:0007669"/>
    <property type="project" value="TreeGrafter"/>
</dbReference>
<comment type="similarity">
    <text evidence="1">Belongs to the ATP-dependent AMP-binding enzyme family.</text>
</comment>
<feature type="domain" description="AMP-dependent synthetase/ligase" evidence="3">
    <location>
        <begin position="23"/>
        <end position="362"/>
    </location>
</feature>
<comment type="caution">
    <text evidence="5">The sequence shown here is derived from an EMBL/GenBank/DDBJ whole genome shotgun (WGS) entry which is preliminary data.</text>
</comment>
<keyword evidence="2" id="KW-0436">Ligase</keyword>
<sequence>MTESPTAEAAASDLARIPFLRAELAPDALCIRDEETVFDNAGFAAAVRRLAARLESFGVAPGDTVAVMLPNRVEIVTTMFAAWFQGAAMTPVNPALTDDEVRYQLQDSTATVLVGDERAGALADSVGIAWLDVARLAGNADAPDAAGDPRASLSDFALVIYTSGTTGRPKGVLLDHANVTAMTRSLIEHLALTADDVSLLILPLFHVNGLLVSVLSPLRAGGSVVVGPRFSPATFWDVVETHRPTYFSAVPTIYAILEARADRAVDTSSLRFAMCGAAPMPAELIGRIEERFGMALVEAYGLSECTVGATANPVEGPRKAGTVGVAFPGVEIGVVDAEGIPQPSGERGEVVIRGANVMRGYLGRPEETEKVVRDGWLHTGDVGIIDEDGYLAIVDRLKDMIIRGGENIYPKEIEECLYNHPAVLEAAVVGKPDEFYGEVPVAFVATKPGRTVTAEELLDHCTASLARYKVPTEIVIRTELPKNSVGKLVKGMLREQLSSAS</sequence>
<dbReference type="InterPro" id="IPR020845">
    <property type="entry name" value="AMP-binding_CS"/>
</dbReference>
<dbReference type="PANTHER" id="PTHR43201:SF5">
    <property type="entry name" value="MEDIUM-CHAIN ACYL-COA LIGASE ACSF2, MITOCHONDRIAL"/>
    <property type="match status" value="1"/>
</dbReference>
<proteinExistence type="inferred from homology"/>
<keyword evidence="6" id="KW-1185">Reference proteome</keyword>
<evidence type="ECO:0000256" key="1">
    <source>
        <dbReference type="ARBA" id="ARBA00006432"/>
    </source>
</evidence>
<organism evidence="5 6">
    <name type="scientific">Flexivirga caeni</name>
    <dbReference type="NCBI Taxonomy" id="2294115"/>
    <lineage>
        <taxon>Bacteria</taxon>
        <taxon>Bacillati</taxon>
        <taxon>Actinomycetota</taxon>
        <taxon>Actinomycetes</taxon>
        <taxon>Micrococcales</taxon>
        <taxon>Dermacoccaceae</taxon>
        <taxon>Flexivirga</taxon>
    </lineage>
</organism>
<dbReference type="AlphaFoldDB" id="A0A3M9M243"/>
<feature type="domain" description="AMP-binding enzyme C-terminal" evidence="4">
    <location>
        <begin position="412"/>
        <end position="487"/>
    </location>
</feature>
<evidence type="ECO:0000313" key="5">
    <source>
        <dbReference type="EMBL" id="RNI18983.1"/>
    </source>
</evidence>
<reference evidence="5 6" key="1">
    <citation type="submission" date="2018-11" db="EMBL/GenBank/DDBJ databases">
        <title>Draft genome of Simplicispira Flexivirga sp. BO-16.</title>
        <authorList>
            <person name="Im W.T."/>
        </authorList>
    </citation>
    <scope>NUCLEOTIDE SEQUENCE [LARGE SCALE GENOMIC DNA]</scope>
    <source>
        <strain evidence="5 6">BO-16</strain>
    </source>
</reference>
<dbReference type="Gene3D" id="3.30.300.30">
    <property type="match status" value="1"/>
</dbReference>
<dbReference type="InterPro" id="IPR000873">
    <property type="entry name" value="AMP-dep_synth/lig_dom"/>
</dbReference>
<dbReference type="PROSITE" id="PS00455">
    <property type="entry name" value="AMP_BINDING"/>
    <property type="match status" value="1"/>
</dbReference>
<dbReference type="Pfam" id="PF13193">
    <property type="entry name" value="AMP-binding_C"/>
    <property type="match status" value="1"/>
</dbReference>
<dbReference type="PANTHER" id="PTHR43201">
    <property type="entry name" value="ACYL-COA SYNTHETASE"/>
    <property type="match status" value="1"/>
</dbReference>
<evidence type="ECO:0000259" key="3">
    <source>
        <dbReference type="Pfam" id="PF00501"/>
    </source>
</evidence>
<evidence type="ECO:0000256" key="2">
    <source>
        <dbReference type="ARBA" id="ARBA00022598"/>
    </source>
</evidence>